<protein>
    <submittedName>
        <fullName evidence="1">Uncharacterized protein</fullName>
    </submittedName>
</protein>
<evidence type="ECO:0000313" key="1">
    <source>
        <dbReference type="EnsemblMetazoa" id="AARA003369-PA"/>
    </source>
</evidence>
<accession>A0A182HQ27</accession>
<dbReference type="Proteomes" id="UP000075840">
    <property type="component" value="Unassembled WGS sequence"/>
</dbReference>
<dbReference type="AlphaFoldDB" id="A0A182HQ27"/>
<evidence type="ECO:0000313" key="2">
    <source>
        <dbReference type="Proteomes" id="UP000075840"/>
    </source>
</evidence>
<proteinExistence type="predicted"/>
<keyword evidence="2" id="KW-1185">Reference proteome</keyword>
<organism evidence="1 2">
    <name type="scientific">Anopheles arabiensis</name>
    <name type="common">Mosquito</name>
    <dbReference type="NCBI Taxonomy" id="7173"/>
    <lineage>
        <taxon>Eukaryota</taxon>
        <taxon>Metazoa</taxon>
        <taxon>Ecdysozoa</taxon>
        <taxon>Arthropoda</taxon>
        <taxon>Hexapoda</taxon>
        <taxon>Insecta</taxon>
        <taxon>Pterygota</taxon>
        <taxon>Neoptera</taxon>
        <taxon>Endopterygota</taxon>
        <taxon>Diptera</taxon>
        <taxon>Nematocera</taxon>
        <taxon>Culicoidea</taxon>
        <taxon>Culicidae</taxon>
        <taxon>Anophelinae</taxon>
        <taxon>Anopheles</taxon>
    </lineage>
</organism>
<name>A0A182HQ27_ANOAR</name>
<dbReference type="VEuPathDB" id="VectorBase:AARA003369"/>
<dbReference type="EMBL" id="APCN01003288">
    <property type="status" value="NOT_ANNOTATED_CDS"/>
    <property type="molecule type" value="Genomic_DNA"/>
</dbReference>
<sequence>MSRTDTVSSLTIRTRVLV</sequence>
<reference evidence="1" key="1">
    <citation type="submission" date="2022-08" db="UniProtKB">
        <authorList>
            <consortium name="EnsemblMetazoa"/>
        </authorList>
    </citation>
    <scope>IDENTIFICATION</scope>
    <source>
        <strain evidence="1">Dongola</strain>
    </source>
</reference>
<dbReference type="EnsemblMetazoa" id="AARA003369-RA">
    <property type="protein sequence ID" value="AARA003369-PA"/>
    <property type="gene ID" value="AARA003369"/>
</dbReference>